<dbReference type="Proteomes" id="UP000245212">
    <property type="component" value="Unassembled WGS sequence"/>
</dbReference>
<sequence>MNLDKFKHQHLDILDSIAELRKLAHDGVARNAERIARRIVAMSSVIKLHLAVEDRALYPALQRQGDQGLAELGRHYQDEMQSIAAAYEGFALRWNTPRRLEQDEAGFRHDANTVLRQVFERMKREDKEFYPRVEALE</sequence>
<dbReference type="RefSeq" id="WP_109060569.1">
    <property type="nucleotide sequence ID" value="NZ_QETA01000001.1"/>
</dbReference>
<reference evidence="3" key="1">
    <citation type="submission" date="2018-05" db="EMBL/GenBank/DDBJ databases">
        <authorList>
            <person name="Li Y."/>
        </authorList>
    </citation>
    <scope>NUCLEOTIDE SEQUENCE [LARGE SCALE GENOMIC DNA]</scope>
    <source>
        <strain evidence="3">3d-2-2</strain>
    </source>
</reference>
<accession>A0A2V1K6L7</accession>
<dbReference type="EMBL" id="QETA01000001">
    <property type="protein sequence ID" value="PWF25167.1"/>
    <property type="molecule type" value="Genomic_DNA"/>
</dbReference>
<dbReference type="AlphaFoldDB" id="A0A2V1K6L7"/>
<feature type="domain" description="Hemerythrin-like" evidence="1">
    <location>
        <begin position="3"/>
        <end position="132"/>
    </location>
</feature>
<evidence type="ECO:0000313" key="2">
    <source>
        <dbReference type="EMBL" id="PWF25167.1"/>
    </source>
</evidence>
<comment type="caution">
    <text evidence="2">The sequence shown here is derived from an EMBL/GenBank/DDBJ whole genome shotgun (WGS) entry which is preliminary data.</text>
</comment>
<evidence type="ECO:0000313" key="3">
    <source>
        <dbReference type="Proteomes" id="UP000245212"/>
    </source>
</evidence>
<keyword evidence="3" id="KW-1185">Reference proteome</keyword>
<organism evidence="2 3">
    <name type="scientific">Corticimicrobacter populi</name>
    <dbReference type="NCBI Taxonomy" id="2175229"/>
    <lineage>
        <taxon>Bacteria</taxon>
        <taxon>Pseudomonadati</taxon>
        <taxon>Pseudomonadota</taxon>
        <taxon>Betaproteobacteria</taxon>
        <taxon>Burkholderiales</taxon>
        <taxon>Alcaligenaceae</taxon>
        <taxon>Corticimicrobacter</taxon>
    </lineage>
</organism>
<dbReference type="Gene3D" id="1.20.120.520">
    <property type="entry name" value="nmb1532 protein domain like"/>
    <property type="match status" value="1"/>
</dbReference>
<dbReference type="Pfam" id="PF01814">
    <property type="entry name" value="Hemerythrin"/>
    <property type="match status" value="1"/>
</dbReference>
<proteinExistence type="predicted"/>
<protein>
    <submittedName>
        <fullName evidence="2">Hemerythrin</fullName>
    </submittedName>
</protein>
<name>A0A2V1K6L7_9BURK</name>
<dbReference type="InterPro" id="IPR012312">
    <property type="entry name" value="Hemerythrin-like"/>
</dbReference>
<evidence type="ECO:0000259" key="1">
    <source>
        <dbReference type="Pfam" id="PF01814"/>
    </source>
</evidence>
<gene>
    <name evidence="2" type="ORF">DD235_03135</name>
</gene>